<sequence>MTMALSVVYAVDTGHVVGALALTGTDAPADVAALVGRALPLRVSLGEGRTATLPLNARDLAVAAVDDEPAALADPLAFGVELTAEGKPKPALVRLPSWTEGIALATDGLTVTVKVAVARTTPVVVLVSDEQDTHVLTGEIPAQQTQVKLPVTLVADSVHGVLVLVAGWAGRLGKEKAT</sequence>
<evidence type="ECO:0000313" key="1">
    <source>
        <dbReference type="EMBL" id="AQA16841.1"/>
    </source>
</evidence>
<protein>
    <submittedName>
        <fullName evidence="1">Uncharacterized protein</fullName>
    </submittedName>
</protein>
<dbReference type="EMBL" id="CP019458">
    <property type="protein sequence ID" value="AQA16841.1"/>
    <property type="molecule type" value="Genomic_DNA"/>
</dbReference>
<organism evidence="1 2">
    <name type="scientific">Streptomyces autolyticus</name>
    <dbReference type="NCBI Taxonomy" id="75293"/>
    <lineage>
        <taxon>Bacteria</taxon>
        <taxon>Bacillati</taxon>
        <taxon>Actinomycetota</taxon>
        <taxon>Actinomycetes</taxon>
        <taxon>Kitasatosporales</taxon>
        <taxon>Streptomycetaceae</taxon>
        <taxon>Streptomyces</taxon>
    </lineage>
</organism>
<reference evidence="1 2" key="1">
    <citation type="journal article" date="2017" name="J. Biotechnol.">
        <title>The complete genome sequence of Streptomyces autolyticus CGMCC 0516, the producer of geldanamycin, autolytimycin, reblastatin and elaiophylin.</title>
        <authorList>
            <person name="Yin M."/>
            <person name="Jiang M."/>
            <person name="Ren Z."/>
            <person name="Dong Y."/>
            <person name="Lu T."/>
        </authorList>
    </citation>
    <scope>NUCLEOTIDE SEQUENCE [LARGE SCALE GENOMIC DNA]</scope>
    <source>
        <strain evidence="1 2">CGMCC0516</strain>
    </source>
</reference>
<evidence type="ECO:0000313" key="2">
    <source>
        <dbReference type="Proteomes" id="UP000187851"/>
    </source>
</evidence>
<proteinExistence type="predicted"/>
<accession>A0ABM6HS87</accession>
<keyword evidence="2" id="KW-1185">Reference proteome</keyword>
<name>A0ABM6HS87_9ACTN</name>
<gene>
    <name evidence="1" type="ORF">BV401_41040</name>
</gene>
<dbReference type="Proteomes" id="UP000187851">
    <property type="component" value="Chromosome"/>
</dbReference>